<accession>A0A9P4XSR1</accession>
<protein>
    <submittedName>
        <fullName evidence="2">Uncharacterized protein</fullName>
    </submittedName>
</protein>
<feature type="compositionally biased region" description="Polar residues" evidence="1">
    <location>
        <begin position="52"/>
        <end position="66"/>
    </location>
</feature>
<sequence length="610" mass="66193">MAFQQPTRHVSQRVIRVDPTSSESEARVAAPPPLAQPHESQTWVLFSPATDAGTSTSYLSSVQDDQPTPGRSRISDLGSLQTIAYSDHLYSEPANSDIIEEAEEDAAAAAAAEDDAELDSLDSHLPEFRQQGGPMQSMQILPSHDGLGSFRLDTQGLSADMQEQMYQFERYNPRRVKRRRESLELGQLALEYEEAQDAARRHRIEEWRLEQSKILLQEIQKETRRRRESTVSALTSKVRRGSSSQVFTDPDAEEATMGSASVPTPDASLAGTEWHDQDASELELGAGESNETGMWSRITRKVIRDLMGIDDKLLCVLFGEALPDELGLDADDLSSTPKASAPVSALGGAEPDSPWQLRVLDRIARELGSLVNQLSSHPHPGAFSTYARIQQQPLPYAGLPAIPEDTVDIMDRAASISNAGASMLPAVPQLQPTLQTIPPHTRPVDIPGARNNADSPAAGSGLESSHIPGGTFTQQEWEQDLDIRLVFRYLRSRFTSRAASTTPSQSYAPVSPDIAAARAAARVRQHHPLLHQRRKSFKVSGGPSVPSQVVHGSCASQSTRRSGRRGSLSVSSSRHSSRHYWDIGANGGPGSIGTGSLIASTGPMGSWGEV</sequence>
<dbReference type="AlphaFoldDB" id="A0A9P4XSR1"/>
<reference evidence="2" key="1">
    <citation type="journal article" date="2020" name="Phytopathology">
        <title>Genome sequence of the chestnut blight fungus Cryphonectria parasitica EP155: A fundamental resource for an archetypical invasive plant pathogen.</title>
        <authorList>
            <person name="Crouch J.A."/>
            <person name="Dawe A."/>
            <person name="Aerts A."/>
            <person name="Barry K."/>
            <person name="Churchill A.C.L."/>
            <person name="Grimwood J."/>
            <person name="Hillman B."/>
            <person name="Milgroom M.G."/>
            <person name="Pangilinan J."/>
            <person name="Smith M."/>
            <person name="Salamov A."/>
            <person name="Schmutz J."/>
            <person name="Yadav J."/>
            <person name="Grigoriev I.V."/>
            <person name="Nuss D."/>
        </authorList>
    </citation>
    <scope>NUCLEOTIDE SEQUENCE</scope>
    <source>
        <strain evidence="2">EP155</strain>
    </source>
</reference>
<feature type="region of interest" description="Disordered" evidence="1">
    <location>
        <begin position="1"/>
        <end position="75"/>
    </location>
</feature>
<dbReference type="RefSeq" id="XP_040771608.1">
    <property type="nucleotide sequence ID" value="XM_040918479.1"/>
</dbReference>
<gene>
    <name evidence="2" type="ORF">M406DRAFT_282388</name>
</gene>
<feature type="region of interest" description="Disordered" evidence="1">
    <location>
        <begin position="125"/>
        <end position="147"/>
    </location>
</feature>
<feature type="region of interest" description="Disordered" evidence="1">
    <location>
        <begin position="527"/>
        <end position="573"/>
    </location>
</feature>
<feature type="compositionally biased region" description="Low complexity" evidence="1">
    <location>
        <begin position="539"/>
        <end position="573"/>
    </location>
</feature>
<feature type="region of interest" description="Disordered" evidence="1">
    <location>
        <begin position="446"/>
        <end position="470"/>
    </location>
</feature>
<evidence type="ECO:0000313" key="2">
    <source>
        <dbReference type="EMBL" id="KAF3760629.1"/>
    </source>
</evidence>
<dbReference type="GeneID" id="63835608"/>
<dbReference type="EMBL" id="MU032352">
    <property type="protein sequence ID" value="KAF3760629.1"/>
    <property type="molecule type" value="Genomic_DNA"/>
</dbReference>
<organism evidence="2 3">
    <name type="scientific">Cryphonectria parasitica (strain ATCC 38755 / EP155)</name>
    <dbReference type="NCBI Taxonomy" id="660469"/>
    <lineage>
        <taxon>Eukaryota</taxon>
        <taxon>Fungi</taxon>
        <taxon>Dikarya</taxon>
        <taxon>Ascomycota</taxon>
        <taxon>Pezizomycotina</taxon>
        <taxon>Sordariomycetes</taxon>
        <taxon>Sordariomycetidae</taxon>
        <taxon>Diaporthales</taxon>
        <taxon>Cryphonectriaceae</taxon>
        <taxon>Cryphonectria-Endothia species complex</taxon>
        <taxon>Cryphonectria</taxon>
    </lineage>
</organism>
<keyword evidence="3" id="KW-1185">Reference proteome</keyword>
<dbReference type="Proteomes" id="UP000803844">
    <property type="component" value="Unassembled WGS sequence"/>
</dbReference>
<name>A0A9P4XSR1_CRYP1</name>
<evidence type="ECO:0000256" key="1">
    <source>
        <dbReference type="SAM" id="MobiDB-lite"/>
    </source>
</evidence>
<dbReference type="OrthoDB" id="5402147at2759"/>
<feature type="compositionally biased region" description="Basic residues" evidence="1">
    <location>
        <begin position="527"/>
        <end position="537"/>
    </location>
</feature>
<comment type="caution">
    <text evidence="2">The sequence shown here is derived from an EMBL/GenBank/DDBJ whole genome shotgun (WGS) entry which is preliminary data.</text>
</comment>
<proteinExistence type="predicted"/>
<feature type="region of interest" description="Disordered" evidence="1">
    <location>
        <begin position="240"/>
        <end position="270"/>
    </location>
</feature>
<evidence type="ECO:0000313" key="3">
    <source>
        <dbReference type="Proteomes" id="UP000803844"/>
    </source>
</evidence>